<sequence length="244" mass="27764">MSNLGDRMKLYEEPTSLRLQIKTPVVIRVDGRSFHTYTKDAQKPYDELIQGAMQAATWALCSEAMGAVIGFQQSDEITVILQDWQNYESEQWFGGNVQKIATSAAVIVTNAFNSYPGIVDTFGQASFDGRVHNIPHHEIVNHLIWRQQDTLRNSVSTLAQNNFSHKQLQGKSCDEMKAMLLDRGVDWEKYLPTFVRHGFVVRKQYVQFEGAGPLEHGVSSWVKDFNAPLFNENREYVTSLFAEV</sequence>
<feature type="domain" description="tRNAHis guanylyltransferase catalytic" evidence="1">
    <location>
        <begin position="6"/>
        <end position="135"/>
    </location>
</feature>
<comment type="caution">
    <text evidence="2">The sequence shown here is derived from an EMBL/GenBank/DDBJ whole genome shotgun (WGS) entry which is preliminary data.</text>
</comment>
<evidence type="ECO:0000313" key="3">
    <source>
        <dbReference type="Proteomes" id="UP000178303"/>
    </source>
</evidence>
<dbReference type="GO" id="GO:0006400">
    <property type="term" value="P:tRNA modification"/>
    <property type="evidence" value="ECO:0007669"/>
    <property type="project" value="InterPro"/>
</dbReference>
<dbReference type="PANTHER" id="PTHR12729">
    <property type="entry name" value="TRNA(HIS) GUANYLYLTRANSFERASE-RELATED"/>
    <property type="match status" value="1"/>
</dbReference>
<protein>
    <recommendedName>
        <fullName evidence="1">tRNAHis guanylyltransferase catalytic domain-containing protein</fullName>
    </recommendedName>
</protein>
<dbReference type="AlphaFoldDB" id="A0A1F8DLC2"/>
<name>A0A1F8DLC2_9BACT</name>
<dbReference type="InterPro" id="IPR038469">
    <property type="entry name" value="tRNAHis_GuaTrfase_Thg1_sf"/>
</dbReference>
<dbReference type="InterPro" id="IPR024956">
    <property type="entry name" value="tRNAHis_GuaTrfase_cat"/>
</dbReference>
<dbReference type="Gene3D" id="3.30.70.3000">
    <property type="match status" value="1"/>
</dbReference>
<accession>A0A1F8DLC2</accession>
<dbReference type="PANTHER" id="PTHR12729:SF1">
    <property type="entry name" value="TRNAHIS GUANYLYLTRANSFERASE CATALYTIC DOMAIN-CONTAINING PROTEIN"/>
    <property type="match status" value="1"/>
</dbReference>
<dbReference type="GO" id="GO:0000287">
    <property type="term" value="F:magnesium ion binding"/>
    <property type="evidence" value="ECO:0007669"/>
    <property type="project" value="InterPro"/>
</dbReference>
<dbReference type="Pfam" id="PF04446">
    <property type="entry name" value="Thg1"/>
    <property type="match status" value="1"/>
</dbReference>
<proteinExistence type="predicted"/>
<gene>
    <name evidence="2" type="ORF">A2108_01630</name>
</gene>
<reference evidence="2 3" key="1">
    <citation type="journal article" date="2016" name="Nat. Commun.">
        <title>Thousands of microbial genomes shed light on interconnected biogeochemical processes in an aquifer system.</title>
        <authorList>
            <person name="Anantharaman K."/>
            <person name="Brown C.T."/>
            <person name="Hug L.A."/>
            <person name="Sharon I."/>
            <person name="Castelle C.J."/>
            <person name="Probst A.J."/>
            <person name="Thomas B.C."/>
            <person name="Singh A."/>
            <person name="Wilkins M.J."/>
            <person name="Karaoz U."/>
            <person name="Brodie E.L."/>
            <person name="Williams K.H."/>
            <person name="Hubbard S.S."/>
            <person name="Banfield J.F."/>
        </authorList>
    </citation>
    <scope>NUCLEOTIDE SEQUENCE [LARGE SCALE GENOMIC DNA]</scope>
</reference>
<dbReference type="GO" id="GO:0008193">
    <property type="term" value="F:tRNA guanylyltransferase activity"/>
    <property type="evidence" value="ECO:0007669"/>
    <property type="project" value="InterPro"/>
</dbReference>
<evidence type="ECO:0000259" key="1">
    <source>
        <dbReference type="Pfam" id="PF04446"/>
    </source>
</evidence>
<organism evidence="2 3">
    <name type="scientific">Candidatus Wolfebacteria bacterium GWA1_42_9</name>
    <dbReference type="NCBI Taxonomy" id="1802553"/>
    <lineage>
        <taxon>Bacteria</taxon>
        <taxon>Candidatus Wolfeibacteriota</taxon>
    </lineage>
</organism>
<evidence type="ECO:0000313" key="2">
    <source>
        <dbReference type="EMBL" id="OGM89417.1"/>
    </source>
</evidence>
<dbReference type="InterPro" id="IPR007537">
    <property type="entry name" value="tRNAHis_GuaTrfase_Thg1"/>
</dbReference>
<dbReference type="Proteomes" id="UP000178303">
    <property type="component" value="Unassembled WGS sequence"/>
</dbReference>
<dbReference type="EMBL" id="MGIN01000023">
    <property type="protein sequence ID" value="OGM89417.1"/>
    <property type="molecule type" value="Genomic_DNA"/>
</dbReference>